<dbReference type="Gramene" id="MELO3C010013.2.1">
    <property type="protein sequence ID" value="MELO3C010013.2.1"/>
    <property type="gene ID" value="MELO3C010013.2"/>
</dbReference>
<dbReference type="InterPro" id="IPR015310">
    <property type="entry name" value="AHSA1-like_N"/>
</dbReference>
<dbReference type="Gene3D" id="3.15.10.20">
    <property type="entry name" value="Activator of Hsp90 ATPase Aha1, N-terminal domain"/>
    <property type="match status" value="1"/>
</dbReference>
<dbReference type="GO" id="GO:0051087">
    <property type="term" value="F:protein-folding chaperone binding"/>
    <property type="evidence" value="ECO:0007669"/>
    <property type="project" value="InterPro"/>
</dbReference>
<dbReference type="PANTHER" id="PTHR13009">
    <property type="entry name" value="HEAT SHOCK PROTEIN 90 HSP90 CO-CHAPERONE AHA-1"/>
    <property type="match status" value="1"/>
</dbReference>
<comment type="similarity">
    <text evidence="1">Belongs to the AHA1 family.</text>
</comment>
<evidence type="ECO:0000259" key="2">
    <source>
        <dbReference type="SMART" id="SM01000"/>
    </source>
</evidence>
<dbReference type="Pfam" id="PF09229">
    <property type="entry name" value="Aha1_N"/>
    <property type="match status" value="1"/>
</dbReference>
<dbReference type="GO" id="GO:0001671">
    <property type="term" value="F:ATPase activator activity"/>
    <property type="evidence" value="ECO:0007669"/>
    <property type="project" value="InterPro"/>
</dbReference>
<sequence>MENGGAVSSETQQGASYTYWVRETRQDAAPLPVPRKLSADDILASQASQPPTLGSVWNRAGTWEEKNLNKWATDRMKELLMSVASLEFSSGKAEIADVSKCVGDAFLVTVRNKKRVGYTYELTLKIKGEWTLKQEKKIVKGHIDVPEFSFGELDDLQTTWTTIESSILSTKNREQKTRKQVGFVLNEEGGEVILFLVLQTPVGGVERKIKIVELEVSSSFSVNFLLIIGLPNWAQHLKKMDVRLSEEKDLLGEDKFQICQDLKRFLQPVREKLLQFEQELKER</sequence>
<evidence type="ECO:0000313" key="3">
    <source>
        <dbReference type="EnsemblPlants" id="MELO3C010013.2.1"/>
    </source>
</evidence>
<proteinExistence type="inferred from homology"/>
<dbReference type="AlphaFoldDB" id="A0A9I9CXW0"/>
<dbReference type="SUPFAM" id="SSF103111">
    <property type="entry name" value="Activator of Hsp90 ATPase, Aha1"/>
    <property type="match status" value="1"/>
</dbReference>
<protein>
    <recommendedName>
        <fullName evidence="2">Activator of Hsp90 ATPase AHSA1-like N-terminal domain-containing protein</fullName>
    </recommendedName>
</protein>
<dbReference type="GO" id="GO:0005829">
    <property type="term" value="C:cytosol"/>
    <property type="evidence" value="ECO:0007669"/>
    <property type="project" value="TreeGrafter"/>
</dbReference>
<dbReference type="EnsemblPlants" id="MELO3C010013.2.1">
    <property type="protein sequence ID" value="MELO3C010013.2.1"/>
    <property type="gene ID" value="MELO3C010013.2"/>
</dbReference>
<dbReference type="SMART" id="SM01000">
    <property type="entry name" value="Aha1_N"/>
    <property type="match status" value="1"/>
</dbReference>
<reference evidence="3" key="1">
    <citation type="submission" date="2023-03" db="UniProtKB">
        <authorList>
            <consortium name="EnsemblPlants"/>
        </authorList>
    </citation>
    <scope>IDENTIFICATION</scope>
</reference>
<feature type="domain" description="Activator of Hsp90 ATPase AHSA1-like N-terminal" evidence="2">
    <location>
        <begin position="65"/>
        <end position="283"/>
    </location>
</feature>
<dbReference type="GO" id="GO:0006457">
    <property type="term" value="P:protein folding"/>
    <property type="evidence" value="ECO:0007669"/>
    <property type="project" value="TreeGrafter"/>
</dbReference>
<organism evidence="3">
    <name type="scientific">Cucumis melo</name>
    <name type="common">Muskmelon</name>
    <dbReference type="NCBI Taxonomy" id="3656"/>
    <lineage>
        <taxon>Eukaryota</taxon>
        <taxon>Viridiplantae</taxon>
        <taxon>Streptophyta</taxon>
        <taxon>Embryophyta</taxon>
        <taxon>Tracheophyta</taxon>
        <taxon>Spermatophyta</taxon>
        <taxon>Magnoliopsida</taxon>
        <taxon>eudicotyledons</taxon>
        <taxon>Gunneridae</taxon>
        <taxon>Pentapetalae</taxon>
        <taxon>rosids</taxon>
        <taxon>fabids</taxon>
        <taxon>Cucurbitales</taxon>
        <taxon>Cucurbitaceae</taxon>
        <taxon>Benincaseae</taxon>
        <taxon>Cucumis</taxon>
    </lineage>
</organism>
<dbReference type="PANTHER" id="PTHR13009:SF22">
    <property type="entry name" value="LD43819P"/>
    <property type="match status" value="1"/>
</dbReference>
<name>A0A9I9CXW0_CUCME</name>
<dbReference type="InterPro" id="IPR036338">
    <property type="entry name" value="Aha1"/>
</dbReference>
<accession>A0A9I9CXW0</accession>
<evidence type="ECO:0000256" key="1">
    <source>
        <dbReference type="ARBA" id="ARBA00006817"/>
    </source>
</evidence>